<evidence type="ECO:0000256" key="1">
    <source>
        <dbReference type="ARBA" id="ARBA00004123"/>
    </source>
</evidence>
<protein>
    <submittedName>
        <fullName evidence="6">HER157Cp</fullName>
    </submittedName>
</protein>
<dbReference type="OrthoDB" id="10264870at2759"/>
<dbReference type="CDD" id="cd22933">
    <property type="entry name" value="HFD_HFI1"/>
    <property type="match status" value="1"/>
</dbReference>
<dbReference type="GO" id="GO:0006357">
    <property type="term" value="P:regulation of transcription by RNA polymerase II"/>
    <property type="evidence" value="ECO:0007669"/>
    <property type="project" value="TreeGrafter"/>
</dbReference>
<dbReference type="GO" id="GO:0003713">
    <property type="term" value="F:transcription coactivator activity"/>
    <property type="evidence" value="ECO:0007669"/>
    <property type="project" value="TreeGrafter"/>
</dbReference>
<dbReference type="GeneID" id="28724726"/>
<reference evidence="6 7" key="1">
    <citation type="submission" date="2016-01" db="EMBL/GenBank/DDBJ databases">
        <title>Genome sequence of the yeast Holleya sinecauda.</title>
        <authorList>
            <person name="Dietrich F.S."/>
        </authorList>
    </citation>
    <scope>NUCLEOTIDE SEQUENCE [LARGE SCALE GENOMIC DNA]</scope>
    <source>
        <strain evidence="6 7">ATCC 58844</strain>
    </source>
</reference>
<dbReference type="GO" id="GO:0005634">
    <property type="term" value="C:nucleus"/>
    <property type="evidence" value="ECO:0007669"/>
    <property type="project" value="UniProtKB-SubCell"/>
</dbReference>
<accession>A0A109UXJ8</accession>
<dbReference type="PANTHER" id="PTHR21277:SF5">
    <property type="entry name" value="TRANSCRIPTIONAL ADAPTER 1"/>
    <property type="match status" value="1"/>
</dbReference>
<gene>
    <name evidence="6" type="ORF">AW171_hschr53387</name>
</gene>
<evidence type="ECO:0000313" key="6">
    <source>
        <dbReference type="EMBL" id="AMD21436.1"/>
    </source>
</evidence>
<dbReference type="InterPro" id="IPR024738">
    <property type="entry name" value="Hfi1/Tada1"/>
</dbReference>
<evidence type="ECO:0000313" key="7">
    <source>
        <dbReference type="Proteomes" id="UP000243052"/>
    </source>
</evidence>
<dbReference type="Proteomes" id="UP000243052">
    <property type="component" value="Chromosome v"/>
</dbReference>
<keyword evidence="3" id="KW-0804">Transcription</keyword>
<keyword evidence="7" id="KW-1185">Reference proteome</keyword>
<dbReference type="AlphaFoldDB" id="A0A109UXJ8"/>
<evidence type="ECO:0000256" key="2">
    <source>
        <dbReference type="ARBA" id="ARBA00023015"/>
    </source>
</evidence>
<feature type="compositionally biased region" description="Gly residues" evidence="5">
    <location>
        <begin position="46"/>
        <end position="62"/>
    </location>
</feature>
<evidence type="ECO:0000256" key="5">
    <source>
        <dbReference type="SAM" id="MobiDB-lite"/>
    </source>
</evidence>
<dbReference type="STRING" id="45286.A0A109UXJ8"/>
<keyword evidence="4" id="KW-0539">Nucleus</keyword>
<evidence type="ECO:0000256" key="4">
    <source>
        <dbReference type="ARBA" id="ARBA00023242"/>
    </source>
</evidence>
<sequence length="448" mass="49653">MSVVQSPRHASIVGGQLGGSGNNDHGLTNVDESGREGMNVGKGSQESGGGLSNASSGFGGNDGANSASATGSHKRLDLEEMVAEFSGLLGKETWSKYAQIISLFILGKLSRKELVQELDLLLTPTQSATESSSPAVSRPLLVRLHNQLLLAMLTNALRDSPMGSKSSDSWGFQNGTAYQNKKRINKHNSQIETYKKIVMSLPMKDRQRLKEITKETGKRGFVLCSVLQNRLANIPKIPIVTNQETLKRVKAHNLNTPLEWSQEIVSGLSAPLATESYSLPDNDTLYLRMVSAAREHGLVGAVDGRCVEILSLALEYYLKTIVESAINTVRYREKKYSDYYDLNHYGFQQPIGEVSETNDSKNKLISLSNEDLQETFTIYPNLVEPTGAFFRLNASRLINDDELVHFKSPIDDLPQFLEDKPTFTPVDERNMGTKEELNWLIRDILTKE</sequence>
<dbReference type="RefSeq" id="XP_017988432.1">
    <property type="nucleotide sequence ID" value="XM_018132943.1"/>
</dbReference>
<keyword evidence="2" id="KW-0805">Transcription regulation</keyword>
<dbReference type="Pfam" id="PF12767">
    <property type="entry name" value="SAGA-Tad1"/>
    <property type="match status" value="1"/>
</dbReference>
<dbReference type="EMBL" id="CP014245">
    <property type="protein sequence ID" value="AMD21436.1"/>
    <property type="molecule type" value="Genomic_DNA"/>
</dbReference>
<dbReference type="PANTHER" id="PTHR21277">
    <property type="entry name" value="TRANSCRIPTIONAL ADAPTER 1"/>
    <property type="match status" value="1"/>
</dbReference>
<dbReference type="GO" id="GO:0000124">
    <property type="term" value="C:SAGA complex"/>
    <property type="evidence" value="ECO:0007669"/>
    <property type="project" value="TreeGrafter"/>
</dbReference>
<organism evidence="6 7">
    <name type="scientific">Eremothecium sinecaudum</name>
    <dbReference type="NCBI Taxonomy" id="45286"/>
    <lineage>
        <taxon>Eukaryota</taxon>
        <taxon>Fungi</taxon>
        <taxon>Dikarya</taxon>
        <taxon>Ascomycota</taxon>
        <taxon>Saccharomycotina</taxon>
        <taxon>Saccharomycetes</taxon>
        <taxon>Saccharomycetales</taxon>
        <taxon>Saccharomycetaceae</taxon>
        <taxon>Eremothecium</taxon>
    </lineage>
</organism>
<proteinExistence type="predicted"/>
<comment type="subcellular location">
    <subcellularLocation>
        <location evidence="1">Nucleus</location>
    </subcellularLocation>
</comment>
<feature type="region of interest" description="Disordered" evidence="5">
    <location>
        <begin position="1"/>
        <end position="73"/>
    </location>
</feature>
<name>A0A109UXJ8_9SACH</name>
<evidence type="ECO:0000256" key="3">
    <source>
        <dbReference type="ARBA" id="ARBA00023163"/>
    </source>
</evidence>